<proteinExistence type="predicted"/>
<feature type="compositionally biased region" description="Polar residues" evidence="1">
    <location>
        <begin position="276"/>
        <end position="289"/>
    </location>
</feature>
<accession>A0ABV5HD75</accession>
<organism evidence="3 4">
    <name type="scientific">Flavobacterium gyeonganense</name>
    <dbReference type="NCBI Taxonomy" id="1310418"/>
    <lineage>
        <taxon>Bacteria</taxon>
        <taxon>Pseudomonadati</taxon>
        <taxon>Bacteroidota</taxon>
        <taxon>Flavobacteriia</taxon>
        <taxon>Flavobacteriales</taxon>
        <taxon>Flavobacteriaceae</taxon>
        <taxon>Flavobacterium</taxon>
    </lineage>
</organism>
<feature type="compositionally biased region" description="Basic and acidic residues" evidence="1">
    <location>
        <begin position="243"/>
        <end position="266"/>
    </location>
</feature>
<feature type="domain" description="eCIS core" evidence="2">
    <location>
        <begin position="295"/>
        <end position="371"/>
    </location>
</feature>
<evidence type="ECO:0000313" key="3">
    <source>
        <dbReference type="EMBL" id="MFB9109406.1"/>
    </source>
</evidence>
<evidence type="ECO:0000259" key="2">
    <source>
        <dbReference type="Pfam" id="PF13699"/>
    </source>
</evidence>
<dbReference type="Pfam" id="PF13699">
    <property type="entry name" value="eCIS_core"/>
    <property type="match status" value="1"/>
</dbReference>
<dbReference type="InterPro" id="IPR025295">
    <property type="entry name" value="eCIS_core_dom"/>
</dbReference>
<feature type="region of interest" description="Disordered" evidence="1">
    <location>
        <begin position="1"/>
        <end position="21"/>
    </location>
</feature>
<feature type="compositionally biased region" description="Basic and acidic residues" evidence="1">
    <location>
        <begin position="140"/>
        <end position="162"/>
    </location>
</feature>
<evidence type="ECO:0000256" key="1">
    <source>
        <dbReference type="SAM" id="MobiDB-lite"/>
    </source>
</evidence>
<feature type="compositionally biased region" description="Polar residues" evidence="1">
    <location>
        <begin position="1"/>
        <end position="19"/>
    </location>
</feature>
<name>A0ABV5HD75_9FLAO</name>
<feature type="region of interest" description="Disordered" evidence="1">
    <location>
        <begin position="383"/>
        <end position="402"/>
    </location>
</feature>
<reference evidence="3 4" key="1">
    <citation type="submission" date="2024-09" db="EMBL/GenBank/DDBJ databases">
        <authorList>
            <person name="Sun Q."/>
            <person name="Mori K."/>
        </authorList>
    </citation>
    <scope>NUCLEOTIDE SEQUENCE [LARGE SCALE GENOMIC DNA]</scope>
    <source>
        <strain evidence="3 4">CECT 8365</strain>
    </source>
</reference>
<feature type="compositionally biased region" description="Basic and acidic residues" evidence="1">
    <location>
        <begin position="198"/>
        <end position="210"/>
    </location>
</feature>
<dbReference type="RefSeq" id="WP_278010216.1">
    <property type="nucleotide sequence ID" value="NZ_CP121112.1"/>
</dbReference>
<feature type="compositionally biased region" description="Polar residues" evidence="1">
    <location>
        <begin position="383"/>
        <end position="395"/>
    </location>
</feature>
<feature type="region of interest" description="Disordered" evidence="1">
    <location>
        <begin position="64"/>
        <end position="92"/>
    </location>
</feature>
<keyword evidence="4" id="KW-1185">Reference proteome</keyword>
<evidence type="ECO:0000313" key="4">
    <source>
        <dbReference type="Proteomes" id="UP001589562"/>
    </source>
</evidence>
<feature type="compositionally biased region" description="Basic and acidic residues" evidence="1">
    <location>
        <begin position="170"/>
        <end position="187"/>
    </location>
</feature>
<feature type="compositionally biased region" description="Polar residues" evidence="1">
    <location>
        <begin position="70"/>
        <end position="84"/>
    </location>
</feature>
<dbReference type="EMBL" id="JBHMFE010000015">
    <property type="protein sequence ID" value="MFB9109406.1"/>
    <property type="molecule type" value="Genomic_DNA"/>
</dbReference>
<feature type="compositionally biased region" description="Basic and acidic residues" evidence="1">
    <location>
        <begin position="221"/>
        <end position="232"/>
    </location>
</feature>
<gene>
    <name evidence="3" type="ORF">ACFFVK_12535</name>
</gene>
<protein>
    <submittedName>
        <fullName evidence="3">DUF4157 domain-containing protein</fullName>
    </submittedName>
</protein>
<dbReference type="Proteomes" id="UP001589562">
    <property type="component" value="Unassembled WGS sequence"/>
</dbReference>
<comment type="caution">
    <text evidence="3">The sequence shown here is derived from an EMBL/GenBank/DDBJ whole genome shotgun (WGS) entry which is preliminary data.</text>
</comment>
<feature type="region of interest" description="Disordered" evidence="1">
    <location>
        <begin position="129"/>
        <end position="297"/>
    </location>
</feature>
<sequence>MSAFSQTGKSNPSAPSAFNSRKGEDFFGVQAKLNIGKSNDKYEAEADKVADVVVSDKKNIATEPFFTPSPVVQNKTAAETQSENKNTEIPKKTAIPEITPVIQPKLKVVQNKQFANSDVFFNPAPVIQKKQASEIQQKSNPEKETPKENAGKENAGKEKNLTKEITPVIPEKKETVQNKIESLEAIEKTNTSKSLVQPKKEEDIQKKNTVEKVNTPVNKTDLVKTESPKIAEKNLAPKPQIQKKKEEEIQAKEEEEIQAKEEEKELQMSAAADANPTDNSKLESTLNNSKGGGTPMSGQVKNEMESSFGADFSNVRIHNDSTAVQMSQQLGAQAFANGSDVYFNEGKYNPGSQEGKHLLAHELTHTVQQGAAAVQPKMIQKTTTPPAGSTVTPPSGVTPHDEANGEFSYEKGGFSYRINTRSSPLELILPTISISEFKARNRRLFVAPLDVPSDRNTAQPENWNTGTEAQANRLLDDKISEATRSGGFSRTEDEANRVYFFKGVGKPDLNIFGTRNQLLALAKLPIWDRDKNATTFQIDHIVEHQLGGADNVQNYELLEASANGSSGSSIAWEMNNKIREAYDVFMSPYYQTKTDKPVLPARPGRGNQYVNTFKDGGYKISFLDFDFELPTRSGMPDRYWSYNEITQGQHLNKIQALTGDEMRRMGTEDDPALFISPNGGQRLTIPAGNQYPVRNWLPRVDLTERPDFQNQTLKVDAYKSSDTRNANKISASYPNMTWNLNRIPNTYIFYVDKQTSIANAVTGTGGVFQSLRLPGMSPIQIDQMDLTEKGFSGSGKVLPTVPLISDADIDIVIDGDGVRLRKLFTANEFHFPAPFVIDNATLEVSFGTNGLGITGRVDFGINNVGTGHIQAAASMANGFALEGAFNFDSELFNPAEINVEYKDNIWTIGGRIGIIQGTIRGVKSATIQASYSENTFTASGEAELDIPGIRSGTMQATYNDTGFSIGGQFQLKDDIPGIRGGSVSANISKQDGEGYNVSVTGTAQPNIPGINSSLTVSYENGALTLSGSADYSRGMLSGTATVGATNRMIGEDGQPTGEPDDTMRVYGGGTLTLQLTPWLAATAGVKFLPNGEMEVTARLATDTYDVFPRKQFDRNLFTVPTIEIPLFAIPLGPRSLGLVAQVSGGLDFTAGFGPGQLRNLSAEITYNPEHEELTTITGHGEFVIPADAGLTMHGDLGLGLSIGIASLSGGIELAGTLGLEGEAGASVDLNWSPQTGLALDAEGHITVNPKFTFDINAFARASLGIGWFSISETWRYNLASFSWGPDIQFGLVFPIHYKEGEPFDISFDDIEVIYPELDVIDMAKDLASDVKDDIFD</sequence>